<keyword evidence="2" id="KW-0812">Transmembrane</keyword>
<reference evidence="3" key="1">
    <citation type="submission" date="2020-12" db="EMBL/GenBank/DDBJ databases">
        <title>Leucobacter sp. CAS2, isolated from Chromium sludge.</title>
        <authorList>
            <person name="Xu Z."/>
        </authorList>
    </citation>
    <scope>NUCLEOTIDE SEQUENCE</scope>
    <source>
        <strain evidence="3">CSA2</strain>
    </source>
</reference>
<organism evidence="3 4">
    <name type="scientific">Leucobacter edaphi</name>
    <dbReference type="NCBI Taxonomy" id="2796472"/>
    <lineage>
        <taxon>Bacteria</taxon>
        <taxon>Bacillati</taxon>
        <taxon>Actinomycetota</taxon>
        <taxon>Actinomycetes</taxon>
        <taxon>Micrococcales</taxon>
        <taxon>Microbacteriaceae</taxon>
        <taxon>Leucobacter</taxon>
    </lineage>
</organism>
<keyword evidence="4" id="KW-1185">Reference proteome</keyword>
<feature type="transmembrane region" description="Helical" evidence="2">
    <location>
        <begin position="46"/>
        <end position="76"/>
    </location>
</feature>
<protein>
    <submittedName>
        <fullName evidence="3">DUF4190 domain-containing protein</fullName>
    </submittedName>
</protein>
<accession>A0A934QA42</accession>
<keyword evidence="2" id="KW-1133">Transmembrane helix</keyword>
<name>A0A934QA42_9MICO</name>
<sequence length="126" mass="12666">MSENLPGNDPASNAPAPQAPPAMPDYSAAPAYPAATEQKGLAISSLVLGIVGVVFSFLVSFVGLVAGVVGLVLGILARKKGQPKGMSLTGIILSAAAIVLAIISMIIVAMFIGAALNDPNLQNLNN</sequence>
<dbReference type="Proteomes" id="UP000618733">
    <property type="component" value="Unassembled WGS sequence"/>
</dbReference>
<evidence type="ECO:0000313" key="4">
    <source>
        <dbReference type="Proteomes" id="UP000618733"/>
    </source>
</evidence>
<feature type="transmembrane region" description="Helical" evidence="2">
    <location>
        <begin position="88"/>
        <end position="116"/>
    </location>
</feature>
<dbReference type="AlphaFoldDB" id="A0A934QA42"/>
<evidence type="ECO:0000313" key="3">
    <source>
        <dbReference type="EMBL" id="MBK0420716.1"/>
    </source>
</evidence>
<keyword evidence="2" id="KW-0472">Membrane</keyword>
<feature type="region of interest" description="Disordered" evidence="1">
    <location>
        <begin position="1"/>
        <end position="25"/>
    </location>
</feature>
<gene>
    <name evidence="3" type="ORF">JD292_01295</name>
</gene>
<comment type="caution">
    <text evidence="3">The sequence shown here is derived from an EMBL/GenBank/DDBJ whole genome shotgun (WGS) entry which is preliminary data.</text>
</comment>
<evidence type="ECO:0000256" key="2">
    <source>
        <dbReference type="SAM" id="Phobius"/>
    </source>
</evidence>
<evidence type="ECO:0000256" key="1">
    <source>
        <dbReference type="SAM" id="MobiDB-lite"/>
    </source>
</evidence>
<dbReference type="RefSeq" id="WP_200130918.1">
    <property type="nucleotide sequence ID" value="NZ_JAEHOI010000001.1"/>
</dbReference>
<dbReference type="EMBL" id="JAEHOI010000001">
    <property type="protein sequence ID" value="MBK0420716.1"/>
    <property type="molecule type" value="Genomic_DNA"/>
</dbReference>
<proteinExistence type="predicted"/>